<dbReference type="InterPro" id="IPR001647">
    <property type="entry name" value="HTH_TetR"/>
</dbReference>
<evidence type="ECO:0000259" key="5">
    <source>
        <dbReference type="Pfam" id="PF21993"/>
    </source>
</evidence>
<keyword evidence="3" id="KW-0804">Transcription</keyword>
<dbReference type="EMBL" id="CP135443">
    <property type="protein sequence ID" value="WRY33074.1"/>
    <property type="molecule type" value="Genomic_DNA"/>
</dbReference>
<dbReference type="SUPFAM" id="SSF46689">
    <property type="entry name" value="Homeodomain-like"/>
    <property type="match status" value="1"/>
</dbReference>
<evidence type="ECO:0000256" key="3">
    <source>
        <dbReference type="ARBA" id="ARBA00023163"/>
    </source>
</evidence>
<dbReference type="InterPro" id="IPR036271">
    <property type="entry name" value="Tet_transcr_reg_TetR-rel_C_sf"/>
</dbReference>
<keyword evidence="2" id="KW-0238">DNA-binding</keyword>
<reference evidence="6 7" key="1">
    <citation type="submission" date="2023-09" db="EMBL/GenBank/DDBJ databases">
        <title>Thioclava shenzhenensis sp. nov., a multidrug resistant bacteria-antagonizing species isolated from coastal seawater.</title>
        <authorList>
            <person name="Long M."/>
        </authorList>
    </citation>
    <scope>NUCLEOTIDE SEQUENCE [LARGE SCALE GENOMIC DNA]</scope>
    <source>
        <strain evidence="6 7">FTW29</strain>
    </source>
</reference>
<evidence type="ECO:0000256" key="1">
    <source>
        <dbReference type="ARBA" id="ARBA00023015"/>
    </source>
</evidence>
<dbReference type="Proteomes" id="UP001623290">
    <property type="component" value="Chromosome"/>
</dbReference>
<dbReference type="InterPro" id="IPR054156">
    <property type="entry name" value="YxaF_TetR_C"/>
</dbReference>
<dbReference type="Pfam" id="PF00440">
    <property type="entry name" value="TetR_N"/>
    <property type="match status" value="1"/>
</dbReference>
<evidence type="ECO:0000313" key="7">
    <source>
        <dbReference type="Proteomes" id="UP001623290"/>
    </source>
</evidence>
<dbReference type="PANTHER" id="PTHR47506">
    <property type="entry name" value="TRANSCRIPTIONAL REGULATORY PROTEIN"/>
    <property type="match status" value="1"/>
</dbReference>
<keyword evidence="7" id="KW-1185">Reference proteome</keyword>
<dbReference type="RefSeq" id="WP_406720490.1">
    <property type="nucleotide sequence ID" value="NZ_CP135443.1"/>
</dbReference>
<evidence type="ECO:0000256" key="2">
    <source>
        <dbReference type="ARBA" id="ARBA00023125"/>
    </source>
</evidence>
<proteinExistence type="predicted"/>
<sequence>MPDKPDLIRQLAELFRTYGYEGASIGIIVDKTGAGRSSLYHFFPGGKADMARAVLADIDQWFEAHIFTPLRHDPPETAIAHMFHAVTRYFHDGQRICLVGAFALDQTRDQFAAQVRGYFRDWQAALAQCLERGGLSPETAQARAIQMLAAIQGGIVLARATGDNAAFTAAIAPFTP</sequence>
<dbReference type="PANTHER" id="PTHR47506:SF1">
    <property type="entry name" value="HTH-TYPE TRANSCRIPTIONAL REGULATOR YJDC"/>
    <property type="match status" value="1"/>
</dbReference>
<protein>
    <submittedName>
        <fullName evidence="6">TetR/AcrR family transcriptional regulator</fullName>
    </submittedName>
</protein>
<dbReference type="SUPFAM" id="SSF48498">
    <property type="entry name" value="Tetracyclin repressor-like, C-terminal domain"/>
    <property type="match status" value="1"/>
</dbReference>
<dbReference type="InterPro" id="IPR009057">
    <property type="entry name" value="Homeodomain-like_sf"/>
</dbReference>
<name>A0ABZ1DZB5_9RHOB</name>
<organism evidence="6 7">
    <name type="scientific">Thioclava litoralis</name>
    <dbReference type="NCBI Taxonomy" id="3076557"/>
    <lineage>
        <taxon>Bacteria</taxon>
        <taxon>Pseudomonadati</taxon>
        <taxon>Pseudomonadota</taxon>
        <taxon>Alphaproteobacteria</taxon>
        <taxon>Rhodobacterales</taxon>
        <taxon>Paracoccaceae</taxon>
        <taxon>Thioclava</taxon>
    </lineage>
</organism>
<dbReference type="Pfam" id="PF21993">
    <property type="entry name" value="TetR_C_13_2"/>
    <property type="match status" value="1"/>
</dbReference>
<dbReference type="Gene3D" id="1.10.357.10">
    <property type="entry name" value="Tetracycline Repressor, domain 2"/>
    <property type="match status" value="1"/>
</dbReference>
<evidence type="ECO:0000259" key="4">
    <source>
        <dbReference type="Pfam" id="PF00440"/>
    </source>
</evidence>
<keyword evidence="1" id="KW-0805">Transcription regulation</keyword>
<evidence type="ECO:0000313" key="6">
    <source>
        <dbReference type="EMBL" id="WRY33074.1"/>
    </source>
</evidence>
<feature type="domain" description="HTH tetR-type" evidence="4">
    <location>
        <begin position="9"/>
        <end position="54"/>
    </location>
</feature>
<feature type="domain" description="Transcriptional regulator LmrA/YxaF-like C-terminal" evidence="5">
    <location>
        <begin position="75"/>
        <end position="170"/>
    </location>
</feature>
<accession>A0ABZ1DZB5</accession>
<gene>
    <name evidence="6" type="ORF">RPE78_10240</name>
</gene>